<evidence type="ECO:0000313" key="3">
    <source>
        <dbReference type="Proteomes" id="UP000019487"/>
    </source>
</evidence>
<dbReference type="HOGENOM" id="CLU_2639493_0_0_1"/>
<protein>
    <submittedName>
        <fullName evidence="2">Uncharacterized protein</fullName>
    </submittedName>
</protein>
<evidence type="ECO:0000313" key="2">
    <source>
        <dbReference type="EMBL" id="ESZ98122.1"/>
    </source>
</evidence>
<name>W9CMT9_SCLBF</name>
<feature type="chain" id="PRO_5004919179" evidence="1">
    <location>
        <begin position="22"/>
        <end position="77"/>
    </location>
</feature>
<comment type="caution">
    <text evidence="2">The sequence shown here is derived from an EMBL/GenBank/DDBJ whole genome shotgun (WGS) entry which is preliminary data.</text>
</comment>
<accession>W9CMT9</accession>
<dbReference type="Proteomes" id="UP000019487">
    <property type="component" value="Unassembled WGS sequence"/>
</dbReference>
<keyword evidence="1" id="KW-0732">Signal</keyword>
<proteinExistence type="predicted"/>
<keyword evidence="3" id="KW-1185">Reference proteome</keyword>
<sequence length="77" mass="8487">MALRASAPILFSAILVLYWYSKDTGSPQSALFGVQHLVVSVQTAQRRVPKHSLLLFINPPLALSSQGQRLEAFDMFG</sequence>
<dbReference type="EMBL" id="AYSA01000053">
    <property type="protein sequence ID" value="ESZ98122.1"/>
    <property type="molecule type" value="Genomic_DNA"/>
</dbReference>
<organism evidence="2 3">
    <name type="scientific">Sclerotinia borealis (strain F-4128)</name>
    <dbReference type="NCBI Taxonomy" id="1432307"/>
    <lineage>
        <taxon>Eukaryota</taxon>
        <taxon>Fungi</taxon>
        <taxon>Dikarya</taxon>
        <taxon>Ascomycota</taxon>
        <taxon>Pezizomycotina</taxon>
        <taxon>Leotiomycetes</taxon>
        <taxon>Helotiales</taxon>
        <taxon>Sclerotiniaceae</taxon>
        <taxon>Sclerotinia</taxon>
    </lineage>
</organism>
<feature type="signal peptide" evidence="1">
    <location>
        <begin position="1"/>
        <end position="21"/>
    </location>
</feature>
<evidence type="ECO:0000256" key="1">
    <source>
        <dbReference type="SAM" id="SignalP"/>
    </source>
</evidence>
<reference evidence="2 3" key="1">
    <citation type="journal article" date="2014" name="Genome Announc.">
        <title>Draft genome sequence of Sclerotinia borealis, a psychrophilic plant pathogenic fungus.</title>
        <authorList>
            <person name="Mardanov A.V."/>
            <person name="Beletsky A.V."/>
            <person name="Kadnikov V.V."/>
            <person name="Ignatov A.N."/>
            <person name="Ravin N.V."/>
        </authorList>
    </citation>
    <scope>NUCLEOTIDE SEQUENCE [LARGE SCALE GENOMIC DNA]</scope>
    <source>
        <strain evidence="3">F-4157</strain>
    </source>
</reference>
<gene>
    <name evidence="2" type="ORF">SBOR_1501</name>
</gene>
<dbReference type="AlphaFoldDB" id="W9CMT9"/>